<keyword evidence="7 12" id="KW-1133">Transmembrane helix</keyword>
<accession>A0ABR5D6Q8</accession>
<keyword evidence="6 12" id="KW-0812">Transmembrane</keyword>
<comment type="subcellular location">
    <subcellularLocation>
        <location evidence="1">Cell membrane</location>
        <topology evidence="1">Multi-pass membrane protein</topology>
    </subcellularLocation>
</comment>
<evidence type="ECO:0000256" key="11">
    <source>
        <dbReference type="SAM" id="MobiDB-lite"/>
    </source>
</evidence>
<evidence type="ECO:0000256" key="1">
    <source>
        <dbReference type="ARBA" id="ARBA00004651"/>
    </source>
</evidence>
<feature type="transmembrane region" description="Helical" evidence="12">
    <location>
        <begin position="289"/>
        <end position="310"/>
    </location>
</feature>
<evidence type="ECO:0000256" key="6">
    <source>
        <dbReference type="ARBA" id="ARBA00022692"/>
    </source>
</evidence>
<keyword evidence="14" id="KW-1185">Reference proteome</keyword>
<feature type="transmembrane region" description="Helical" evidence="12">
    <location>
        <begin position="139"/>
        <end position="159"/>
    </location>
</feature>
<feature type="transmembrane region" description="Helical" evidence="12">
    <location>
        <begin position="88"/>
        <end position="105"/>
    </location>
</feature>
<dbReference type="CDD" id="cd06579">
    <property type="entry name" value="TM_PBP1_transp_AraH_like"/>
    <property type="match status" value="1"/>
</dbReference>
<feature type="transmembrane region" description="Helical" evidence="12">
    <location>
        <begin position="231"/>
        <end position="251"/>
    </location>
</feature>
<evidence type="ECO:0000256" key="8">
    <source>
        <dbReference type="ARBA" id="ARBA00023136"/>
    </source>
</evidence>
<organism evidence="13 14">
    <name type="scientific">Agrobacterium arsenijevicii</name>
    <dbReference type="NCBI Taxonomy" id="1585697"/>
    <lineage>
        <taxon>Bacteria</taxon>
        <taxon>Pseudomonadati</taxon>
        <taxon>Pseudomonadota</taxon>
        <taxon>Alphaproteobacteria</taxon>
        <taxon>Hyphomicrobiales</taxon>
        <taxon>Rhizobiaceae</taxon>
        <taxon>Rhizobium/Agrobacterium group</taxon>
        <taxon>Agrobacterium</taxon>
    </lineage>
</organism>
<evidence type="ECO:0000256" key="7">
    <source>
        <dbReference type="ARBA" id="ARBA00022989"/>
    </source>
</evidence>
<evidence type="ECO:0000256" key="9">
    <source>
        <dbReference type="ARBA" id="ARBA00025439"/>
    </source>
</evidence>
<evidence type="ECO:0000256" key="5">
    <source>
        <dbReference type="ARBA" id="ARBA00022519"/>
    </source>
</evidence>
<feature type="transmembrane region" description="Helical" evidence="12">
    <location>
        <begin position="316"/>
        <end position="333"/>
    </location>
</feature>
<comment type="subunit">
    <text evidence="2">The complex is composed of two ATP-binding proteins (LsrA), two transmembrane proteins (LsrC and LsrD) and a solute-binding protein (LsrB).</text>
</comment>
<comment type="caution">
    <text evidence="13">The sequence shown here is derived from an EMBL/GenBank/DDBJ whole genome shotgun (WGS) entry which is preliminary data.</text>
</comment>
<dbReference type="PANTHER" id="PTHR32196">
    <property type="entry name" value="ABC TRANSPORTER PERMEASE PROTEIN YPHD-RELATED-RELATED"/>
    <property type="match status" value="1"/>
</dbReference>
<evidence type="ECO:0000256" key="12">
    <source>
        <dbReference type="SAM" id="Phobius"/>
    </source>
</evidence>
<sequence>MTVNDTLLTKGAQEGDRRMGSSLSQGRFFLTNEFGLILLIVVFAVVFGVAAGGFLSPFNLFTLGRSAAINIMIGLSMMAVIVTGGLNLAVGAIGVSAAMACGYLIEVLGVPWPLALIGGLATGAALGFVNGWTVIRTGLHSFIITLATMSIFFGVMIFLTRAEAYRGLPPIFAAFGKMKLATYFSPLLLVTLATALALSFLYRRTVLGREMLAAGARPEAAELSGIRVDRIFIACHMLSGLLAALAALMLVTRTGAAIPSMAGQLGQDWLLPAFLGPVLGGTLLQGGKVSVLGTCLGALLVTMLTSGLLLLQLGEFWVQTFLGLLLLLAVLMDKARRSYLARRNLA</sequence>
<dbReference type="Pfam" id="PF02653">
    <property type="entry name" value="BPD_transp_2"/>
    <property type="match status" value="1"/>
</dbReference>
<dbReference type="RefSeq" id="WP_045019515.1">
    <property type="nucleotide sequence ID" value="NZ_CP166105.1"/>
</dbReference>
<gene>
    <name evidence="13" type="ORF">RP75_14325</name>
</gene>
<evidence type="ECO:0000256" key="10">
    <source>
        <dbReference type="ARBA" id="ARBA00039382"/>
    </source>
</evidence>
<evidence type="ECO:0000313" key="14">
    <source>
        <dbReference type="Proteomes" id="UP000032564"/>
    </source>
</evidence>
<feature type="transmembrane region" description="Helical" evidence="12">
    <location>
        <begin position="112"/>
        <end position="133"/>
    </location>
</feature>
<protein>
    <recommendedName>
        <fullName evidence="10">Autoinducer 2 import system permease protein LsrC</fullName>
    </recommendedName>
</protein>
<dbReference type="PANTHER" id="PTHR32196:SF29">
    <property type="entry name" value="AUTOINDUCER 2 IMPORT SYSTEM PERMEASE PROTEIN LSRC"/>
    <property type="match status" value="1"/>
</dbReference>
<evidence type="ECO:0000256" key="2">
    <source>
        <dbReference type="ARBA" id="ARBA00011262"/>
    </source>
</evidence>
<dbReference type="InterPro" id="IPR001851">
    <property type="entry name" value="ABC_transp_permease"/>
</dbReference>
<comment type="function">
    <text evidence="9">Part of the ABC transporter complex LsrABCD involved in autoinducer 2 (AI-2) import. Probably responsible for the translocation of the substrate across the membrane.</text>
</comment>
<keyword evidence="5" id="KW-0997">Cell inner membrane</keyword>
<dbReference type="EMBL" id="JWIT01000008">
    <property type="protein sequence ID" value="KJF72745.1"/>
    <property type="molecule type" value="Genomic_DNA"/>
</dbReference>
<evidence type="ECO:0000256" key="4">
    <source>
        <dbReference type="ARBA" id="ARBA00022475"/>
    </source>
</evidence>
<proteinExistence type="predicted"/>
<keyword evidence="3" id="KW-0813">Transport</keyword>
<keyword evidence="4" id="KW-1003">Cell membrane</keyword>
<feature type="transmembrane region" description="Helical" evidence="12">
    <location>
        <begin position="180"/>
        <end position="202"/>
    </location>
</feature>
<evidence type="ECO:0000256" key="3">
    <source>
        <dbReference type="ARBA" id="ARBA00022448"/>
    </source>
</evidence>
<reference evidence="13 14" key="1">
    <citation type="submission" date="2014-12" db="EMBL/GenBank/DDBJ databases">
        <authorList>
            <person name="Kuzmanovic N."/>
            <person name="Pulawska J."/>
            <person name="Obradovic A."/>
        </authorList>
    </citation>
    <scope>NUCLEOTIDE SEQUENCE [LARGE SCALE GENOMIC DNA]</scope>
    <source>
        <strain evidence="13 14">KFB 330</strain>
    </source>
</reference>
<dbReference type="Proteomes" id="UP000032564">
    <property type="component" value="Unassembled WGS sequence"/>
</dbReference>
<feature type="region of interest" description="Disordered" evidence="11">
    <location>
        <begin position="1"/>
        <end position="20"/>
    </location>
</feature>
<keyword evidence="8 12" id="KW-0472">Membrane</keyword>
<feature type="transmembrane region" description="Helical" evidence="12">
    <location>
        <begin position="34"/>
        <end position="55"/>
    </location>
</feature>
<name>A0ABR5D6Q8_9HYPH</name>
<evidence type="ECO:0000313" key="13">
    <source>
        <dbReference type="EMBL" id="KJF72745.1"/>
    </source>
</evidence>